<evidence type="ECO:0000313" key="2">
    <source>
        <dbReference type="Proteomes" id="UP001056120"/>
    </source>
</evidence>
<sequence length="117" mass="12664">MASIVEKLKKALNLQVNNNVSGGWNGGETVSEVIFDWNEKIVAISGTFALSRGPYAGYTIISSISFLTNKKTHGPFGDVRGTPFTVPWDDGAFAGFYGLCGYYIDSIGVFLKAPNYI</sequence>
<keyword evidence="2" id="KW-1185">Reference proteome</keyword>
<reference evidence="2" key="1">
    <citation type="journal article" date="2022" name="Mol. Ecol. Resour.">
        <title>The genomes of chicory, endive, great burdock and yacon provide insights into Asteraceae palaeo-polyploidization history and plant inulin production.</title>
        <authorList>
            <person name="Fan W."/>
            <person name="Wang S."/>
            <person name="Wang H."/>
            <person name="Wang A."/>
            <person name="Jiang F."/>
            <person name="Liu H."/>
            <person name="Zhao H."/>
            <person name="Xu D."/>
            <person name="Zhang Y."/>
        </authorList>
    </citation>
    <scope>NUCLEOTIDE SEQUENCE [LARGE SCALE GENOMIC DNA]</scope>
    <source>
        <strain evidence="2">cv. Yunnan</strain>
    </source>
</reference>
<comment type="caution">
    <text evidence="1">The sequence shown here is derived from an EMBL/GenBank/DDBJ whole genome shotgun (WGS) entry which is preliminary data.</text>
</comment>
<protein>
    <submittedName>
        <fullName evidence="1">Uncharacterized protein</fullName>
    </submittedName>
</protein>
<gene>
    <name evidence="1" type="ORF">L1987_33230</name>
</gene>
<organism evidence="1 2">
    <name type="scientific">Smallanthus sonchifolius</name>
    <dbReference type="NCBI Taxonomy" id="185202"/>
    <lineage>
        <taxon>Eukaryota</taxon>
        <taxon>Viridiplantae</taxon>
        <taxon>Streptophyta</taxon>
        <taxon>Embryophyta</taxon>
        <taxon>Tracheophyta</taxon>
        <taxon>Spermatophyta</taxon>
        <taxon>Magnoliopsida</taxon>
        <taxon>eudicotyledons</taxon>
        <taxon>Gunneridae</taxon>
        <taxon>Pentapetalae</taxon>
        <taxon>asterids</taxon>
        <taxon>campanulids</taxon>
        <taxon>Asterales</taxon>
        <taxon>Asteraceae</taxon>
        <taxon>Asteroideae</taxon>
        <taxon>Heliantheae alliance</taxon>
        <taxon>Millerieae</taxon>
        <taxon>Smallanthus</taxon>
    </lineage>
</organism>
<accession>A0ACB9HRT1</accession>
<dbReference type="EMBL" id="CM042028">
    <property type="protein sequence ID" value="KAI3797965.1"/>
    <property type="molecule type" value="Genomic_DNA"/>
</dbReference>
<proteinExistence type="predicted"/>
<reference evidence="1 2" key="2">
    <citation type="journal article" date="2022" name="Mol. Ecol. Resour.">
        <title>The genomes of chicory, endive, great burdock and yacon provide insights into Asteraceae paleo-polyploidization history and plant inulin production.</title>
        <authorList>
            <person name="Fan W."/>
            <person name="Wang S."/>
            <person name="Wang H."/>
            <person name="Wang A."/>
            <person name="Jiang F."/>
            <person name="Liu H."/>
            <person name="Zhao H."/>
            <person name="Xu D."/>
            <person name="Zhang Y."/>
        </authorList>
    </citation>
    <scope>NUCLEOTIDE SEQUENCE [LARGE SCALE GENOMIC DNA]</scope>
    <source>
        <strain evidence="2">cv. Yunnan</strain>
        <tissue evidence="1">Leaves</tissue>
    </source>
</reference>
<dbReference type="Proteomes" id="UP001056120">
    <property type="component" value="Linkage Group LG11"/>
</dbReference>
<evidence type="ECO:0000313" key="1">
    <source>
        <dbReference type="EMBL" id="KAI3797965.1"/>
    </source>
</evidence>
<name>A0ACB9HRT1_9ASTR</name>